<protein>
    <submittedName>
        <fullName evidence="2">Uncharacterized protein LOC102808622</fullName>
    </submittedName>
</protein>
<sequence length="140" mass="16368">MFKRRKLNTNEIDDSYNIDVSEQIHSPTNNGKSLHSNWSRNTYQHLKKQNECKCVDCRAIQETSNRICETDGLEVSLFKLSRCLQIWLRHSKPEMKTAFKGYPETKLEACSCFDCHHVQKVLGYEEGSRLTIYVEHNAKN</sequence>
<keyword evidence="1" id="KW-1185">Reference proteome</keyword>
<dbReference type="Proteomes" id="UP000694865">
    <property type="component" value="Unplaced"/>
</dbReference>
<dbReference type="GeneID" id="102808622"/>
<reference evidence="2" key="1">
    <citation type="submission" date="2025-08" db="UniProtKB">
        <authorList>
            <consortium name="RefSeq"/>
        </authorList>
    </citation>
    <scope>IDENTIFICATION</scope>
    <source>
        <tissue evidence="2">Testes</tissue>
    </source>
</reference>
<accession>A0ABM0LV88</accession>
<evidence type="ECO:0000313" key="2">
    <source>
        <dbReference type="RefSeq" id="XP_006811679.1"/>
    </source>
</evidence>
<name>A0ABM0LV88_SACKO</name>
<dbReference type="RefSeq" id="XP_006811679.1">
    <property type="nucleotide sequence ID" value="XM_006811616.1"/>
</dbReference>
<evidence type="ECO:0000313" key="1">
    <source>
        <dbReference type="Proteomes" id="UP000694865"/>
    </source>
</evidence>
<organism evidence="1 2">
    <name type="scientific">Saccoglossus kowalevskii</name>
    <name type="common">Acorn worm</name>
    <dbReference type="NCBI Taxonomy" id="10224"/>
    <lineage>
        <taxon>Eukaryota</taxon>
        <taxon>Metazoa</taxon>
        <taxon>Hemichordata</taxon>
        <taxon>Enteropneusta</taxon>
        <taxon>Harrimaniidae</taxon>
        <taxon>Saccoglossus</taxon>
    </lineage>
</organism>
<proteinExistence type="predicted"/>
<gene>
    <name evidence="2" type="primary">LOC102808622</name>
</gene>